<dbReference type="AlphaFoldDB" id="A0A8J7GI40"/>
<accession>A0A8J7GI40</accession>
<dbReference type="Proteomes" id="UP000622552">
    <property type="component" value="Unassembled WGS sequence"/>
</dbReference>
<proteinExistence type="inferred from homology"/>
<dbReference type="RefSeq" id="WP_197003981.1">
    <property type="nucleotide sequence ID" value="NZ_BONS01000022.1"/>
</dbReference>
<dbReference type="PANTHER" id="PTHR30118:SF15">
    <property type="entry name" value="TRANSCRIPTIONAL REGULATORY PROTEIN"/>
    <property type="match status" value="1"/>
</dbReference>
<feature type="domain" description="HTH lysR-type" evidence="5">
    <location>
        <begin position="3"/>
        <end position="60"/>
    </location>
</feature>
<keyword evidence="3 6" id="KW-0238">DNA-binding</keyword>
<dbReference type="Pfam" id="PF03466">
    <property type="entry name" value="LysR_substrate"/>
    <property type="match status" value="1"/>
</dbReference>
<evidence type="ECO:0000256" key="2">
    <source>
        <dbReference type="ARBA" id="ARBA00023015"/>
    </source>
</evidence>
<dbReference type="InterPro" id="IPR036388">
    <property type="entry name" value="WH-like_DNA-bd_sf"/>
</dbReference>
<comment type="caution">
    <text evidence="6">The sequence shown here is derived from an EMBL/GenBank/DDBJ whole genome shotgun (WGS) entry which is preliminary data.</text>
</comment>
<dbReference type="SUPFAM" id="SSF53850">
    <property type="entry name" value="Periplasmic binding protein-like II"/>
    <property type="match status" value="1"/>
</dbReference>
<evidence type="ECO:0000259" key="5">
    <source>
        <dbReference type="PROSITE" id="PS50931"/>
    </source>
</evidence>
<dbReference type="GO" id="GO:0003700">
    <property type="term" value="F:DNA-binding transcription factor activity"/>
    <property type="evidence" value="ECO:0007669"/>
    <property type="project" value="InterPro"/>
</dbReference>
<protein>
    <submittedName>
        <fullName evidence="6">DNA-binding transcriptional LysR family regulator</fullName>
    </submittedName>
</protein>
<dbReference type="Gene3D" id="1.10.10.10">
    <property type="entry name" value="Winged helix-like DNA-binding domain superfamily/Winged helix DNA-binding domain"/>
    <property type="match status" value="1"/>
</dbReference>
<dbReference type="EMBL" id="JADOUF010000001">
    <property type="protein sequence ID" value="MBG6137075.1"/>
    <property type="molecule type" value="Genomic_DNA"/>
</dbReference>
<comment type="similarity">
    <text evidence="1">Belongs to the LysR transcriptional regulatory family.</text>
</comment>
<evidence type="ECO:0000256" key="1">
    <source>
        <dbReference type="ARBA" id="ARBA00009437"/>
    </source>
</evidence>
<dbReference type="InterPro" id="IPR050389">
    <property type="entry name" value="LysR-type_TF"/>
</dbReference>
<dbReference type="GO" id="GO:0003677">
    <property type="term" value="F:DNA binding"/>
    <property type="evidence" value="ECO:0007669"/>
    <property type="project" value="UniProtKB-KW"/>
</dbReference>
<dbReference type="CDD" id="cd08460">
    <property type="entry name" value="PBP2_DntR_like_1"/>
    <property type="match status" value="1"/>
</dbReference>
<dbReference type="InterPro" id="IPR000847">
    <property type="entry name" value="LysR_HTH_N"/>
</dbReference>
<keyword evidence="2" id="KW-0805">Transcription regulation</keyword>
<sequence length="302" mass="32227">MQLDLNLLIALDALLEEESVGGAATRLHLSAPAMSRTLGRIRRALGDPVLVRAGRTMVPTPRAVALRTEVRALVRRAQALLAPEGEPDLTTLDRTFTIQANDAVVASIGARLLSAAHAAAPHVTIRMRAEAPADTADLREGRVDLEIGVIGEPAPEVHREFLLTDRIVGVVRAGHPLTAGRMTAARFAAGLHLVTSRRGRLTGPIDTALADLGLTRRVLAAAPTYATSLMLLPDSDLVGSIAGRLCRPAIAALGLHTFPLPLELPALEISQAWHPRYDADGAHRWLRGLVREAFTDLDPATP</sequence>
<evidence type="ECO:0000313" key="6">
    <source>
        <dbReference type="EMBL" id="MBG6137075.1"/>
    </source>
</evidence>
<dbReference type="PROSITE" id="PS50931">
    <property type="entry name" value="HTH_LYSR"/>
    <property type="match status" value="1"/>
</dbReference>
<dbReference type="SUPFAM" id="SSF46785">
    <property type="entry name" value="Winged helix' DNA-binding domain"/>
    <property type="match status" value="1"/>
</dbReference>
<keyword evidence="4" id="KW-0804">Transcription</keyword>
<evidence type="ECO:0000256" key="4">
    <source>
        <dbReference type="ARBA" id="ARBA00023163"/>
    </source>
</evidence>
<dbReference type="InterPro" id="IPR036390">
    <property type="entry name" value="WH_DNA-bd_sf"/>
</dbReference>
<evidence type="ECO:0000256" key="3">
    <source>
        <dbReference type="ARBA" id="ARBA00023125"/>
    </source>
</evidence>
<dbReference type="PANTHER" id="PTHR30118">
    <property type="entry name" value="HTH-TYPE TRANSCRIPTIONAL REGULATOR LEUO-RELATED"/>
    <property type="match status" value="1"/>
</dbReference>
<organism evidence="6 7">
    <name type="scientific">Longispora fulva</name>
    <dbReference type="NCBI Taxonomy" id="619741"/>
    <lineage>
        <taxon>Bacteria</taxon>
        <taxon>Bacillati</taxon>
        <taxon>Actinomycetota</taxon>
        <taxon>Actinomycetes</taxon>
        <taxon>Micromonosporales</taxon>
        <taxon>Micromonosporaceae</taxon>
        <taxon>Longispora</taxon>
    </lineage>
</organism>
<name>A0A8J7GI40_9ACTN</name>
<dbReference type="InterPro" id="IPR005119">
    <property type="entry name" value="LysR_subst-bd"/>
</dbReference>
<gene>
    <name evidence="6" type="ORF">IW245_003269</name>
</gene>
<keyword evidence="7" id="KW-1185">Reference proteome</keyword>
<dbReference type="Gene3D" id="3.40.190.10">
    <property type="entry name" value="Periplasmic binding protein-like II"/>
    <property type="match status" value="2"/>
</dbReference>
<reference evidence="6" key="1">
    <citation type="submission" date="2020-11" db="EMBL/GenBank/DDBJ databases">
        <title>Sequencing the genomes of 1000 actinobacteria strains.</title>
        <authorList>
            <person name="Klenk H.-P."/>
        </authorList>
    </citation>
    <scope>NUCLEOTIDE SEQUENCE</scope>
    <source>
        <strain evidence="6">DSM 45356</strain>
    </source>
</reference>
<dbReference type="Pfam" id="PF00126">
    <property type="entry name" value="HTH_1"/>
    <property type="match status" value="1"/>
</dbReference>
<evidence type="ECO:0000313" key="7">
    <source>
        <dbReference type="Proteomes" id="UP000622552"/>
    </source>
</evidence>